<dbReference type="InterPro" id="IPR032440">
    <property type="entry name" value="Ribosomal_uS17_N"/>
</dbReference>
<proteinExistence type="inferred from homology"/>
<dbReference type="PANTHER" id="PTHR10744">
    <property type="entry name" value="40S RIBOSOMAL PROTEIN S11 FAMILY MEMBER"/>
    <property type="match status" value="1"/>
</dbReference>
<evidence type="ECO:0000256" key="1">
    <source>
        <dbReference type="ARBA" id="ARBA00010254"/>
    </source>
</evidence>
<dbReference type="OMA" id="DYEKCPF"/>
<keyword evidence="2 4" id="KW-0689">Ribosomal protein</keyword>
<sequence>MSGELVVQSQSAFQKQPHIFLNAKGVKKQGAKPKRWYKEVGLGFKTPREAISGDYIDKKCPFVGDISIRGRILTGTVVSTKMARTIVVRREYLQYVSKYRRYEKRHKNFSAHASPAFRINDGDIVTVGQCRPLSKTVRFNVLRVDRHSEGAKAFARF</sequence>
<dbReference type="Gene3D" id="2.40.50.1000">
    <property type="match status" value="1"/>
</dbReference>
<dbReference type="InterPro" id="IPR012340">
    <property type="entry name" value="NA-bd_OB-fold"/>
</dbReference>
<dbReference type="OrthoDB" id="10254436at2759"/>
<dbReference type="InterPro" id="IPR028333">
    <property type="entry name" value="Ribosomal_uS17_arc/euk"/>
</dbReference>
<dbReference type="STRING" id="56484.A0A1Y2FUV7"/>
<gene>
    <name evidence="6" type="ORF">BCR37DRAFT_12181</name>
</gene>
<dbReference type="FunFam" id="2.40.50.1000:FF:000001">
    <property type="entry name" value="40S ribosomal protein S11"/>
    <property type="match status" value="1"/>
</dbReference>
<evidence type="ECO:0000259" key="5">
    <source>
        <dbReference type="Pfam" id="PF16205"/>
    </source>
</evidence>
<dbReference type="InterPro" id="IPR019979">
    <property type="entry name" value="Ribosomal_uS17_CS"/>
</dbReference>
<dbReference type="Proteomes" id="UP000193685">
    <property type="component" value="Unassembled WGS sequence"/>
</dbReference>
<keyword evidence="7" id="KW-1185">Reference proteome</keyword>
<evidence type="ECO:0000256" key="3">
    <source>
        <dbReference type="ARBA" id="ARBA00023274"/>
    </source>
</evidence>
<dbReference type="Pfam" id="PF00366">
    <property type="entry name" value="Ribosomal_S17"/>
    <property type="match status" value="1"/>
</dbReference>
<dbReference type="PROSITE" id="PS00056">
    <property type="entry name" value="RIBOSOMAL_S17"/>
    <property type="match status" value="1"/>
</dbReference>
<dbReference type="AlphaFoldDB" id="A0A1Y2FUV7"/>
<dbReference type="InterPro" id="IPR000266">
    <property type="entry name" value="Ribosomal_uS17"/>
</dbReference>
<dbReference type="PANTHER" id="PTHR10744:SF9">
    <property type="entry name" value="40S RIBOSOMAL PROTEIN S11-RELATED"/>
    <property type="match status" value="1"/>
</dbReference>
<dbReference type="GO" id="GO:0003735">
    <property type="term" value="F:structural constituent of ribosome"/>
    <property type="evidence" value="ECO:0007669"/>
    <property type="project" value="InterPro"/>
</dbReference>
<evidence type="ECO:0000313" key="7">
    <source>
        <dbReference type="Proteomes" id="UP000193685"/>
    </source>
</evidence>
<evidence type="ECO:0000256" key="2">
    <source>
        <dbReference type="ARBA" id="ARBA00022980"/>
    </source>
</evidence>
<dbReference type="EMBL" id="MCFI01000001">
    <property type="protein sequence ID" value="ORY87791.1"/>
    <property type="molecule type" value="Genomic_DNA"/>
</dbReference>
<feature type="domain" description="Small ribosomal subunit protein uS17 N-terminal" evidence="5">
    <location>
        <begin position="8"/>
        <end position="73"/>
    </location>
</feature>
<dbReference type="SUPFAM" id="SSF50249">
    <property type="entry name" value="Nucleic acid-binding proteins"/>
    <property type="match status" value="1"/>
</dbReference>
<accession>A0A1Y2FUV7</accession>
<reference evidence="6 7" key="1">
    <citation type="submission" date="2016-07" db="EMBL/GenBank/DDBJ databases">
        <title>Pervasive Adenine N6-methylation of Active Genes in Fungi.</title>
        <authorList>
            <consortium name="DOE Joint Genome Institute"/>
            <person name="Mondo S.J."/>
            <person name="Dannebaum R.O."/>
            <person name="Kuo R.C."/>
            <person name="Labutti K."/>
            <person name="Haridas S."/>
            <person name="Kuo A."/>
            <person name="Salamov A."/>
            <person name="Ahrendt S.R."/>
            <person name="Lipzen A."/>
            <person name="Sullivan W."/>
            <person name="Andreopoulos W.B."/>
            <person name="Clum A."/>
            <person name="Lindquist E."/>
            <person name="Daum C."/>
            <person name="Ramamoorthy G.K."/>
            <person name="Gryganskyi A."/>
            <person name="Culley D."/>
            <person name="Magnuson J.K."/>
            <person name="James T.Y."/>
            <person name="O'Malley M.A."/>
            <person name="Stajich J.E."/>
            <person name="Spatafora J.W."/>
            <person name="Visel A."/>
            <person name="Grigoriev I.V."/>
        </authorList>
    </citation>
    <scope>NUCLEOTIDE SEQUENCE [LARGE SCALE GENOMIC DNA]</scope>
    <source>
        <strain evidence="6 7">12-1054</strain>
    </source>
</reference>
<comment type="similarity">
    <text evidence="1 4">Belongs to the universal ribosomal protein uS17 family.</text>
</comment>
<dbReference type="NCBIfam" id="TIGR03630">
    <property type="entry name" value="uS17_arch"/>
    <property type="match status" value="1"/>
</dbReference>
<keyword evidence="3 4" id="KW-0687">Ribonucleoprotein</keyword>
<protein>
    <submittedName>
        <fullName evidence="6">40S ribosomal protein S11</fullName>
    </submittedName>
</protein>
<dbReference type="GO" id="GO:0006412">
    <property type="term" value="P:translation"/>
    <property type="evidence" value="ECO:0007669"/>
    <property type="project" value="InterPro"/>
</dbReference>
<dbReference type="Pfam" id="PF16205">
    <property type="entry name" value="Ribosomal_S17_N"/>
    <property type="match status" value="1"/>
</dbReference>
<name>A0A1Y2FUV7_PROLT</name>
<dbReference type="CDD" id="cd00364">
    <property type="entry name" value="Ribosomal_uS17"/>
    <property type="match status" value="1"/>
</dbReference>
<organism evidence="6 7">
    <name type="scientific">Protomyces lactucae-debilis</name>
    <dbReference type="NCBI Taxonomy" id="2754530"/>
    <lineage>
        <taxon>Eukaryota</taxon>
        <taxon>Fungi</taxon>
        <taxon>Dikarya</taxon>
        <taxon>Ascomycota</taxon>
        <taxon>Taphrinomycotina</taxon>
        <taxon>Taphrinomycetes</taxon>
        <taxon>Taphrinales</taxon>
        <taxon>Protomycetaceae</taxon>
        <taxon>Protomyces</taxon>
    </lineage>
</organism>
<evidence type="ECO:0000256" key="4">
    <source>
        <dbReference type="RuleBase" id="RU003872"/>
    </source>
</evidence>
<dbReference type="GeneID" id="63782596"/>
<comment type="caution">
    <text evidence="6">The sequence shown here is derived from an EMBL/GenBank/DDBJ whole genome shotgun (WGS) entry which is preliminary data.</text>
</comment>
<evidence type="ECO:0000313" key="6">
    <source>
        <dbReference type="EMBL" id="ORY87791.1"/>
    </source>
</evidence>
<dbReference type="RefSeq" id="XP_040728286.1">
    <property type="nucleotide sequence ID" value="XM_040865997.1"/>
</dbReference>
<dbReference type="PRINTS" id="PR00973">
    <property type="entry name" value="RIBOSOMALS17"/>
</dbReference>
<dbReference type="GO" id="GO:0022627">
    <property type="term" value="C:cytosolic small ribosomal subunit"/>
    <property type="evidence" value="ECO:0007669"/>
    <property type="project" value="TreeGrafter"/>
</dbReference>